<keyword evidence="1" id="KW-0863">Zinc-finger</keyword>
<feature type="region of interest" description="Disordered" evidence="3">
    <location>
        <begin position="26"/>
        <end position="80"/>
    </location>
</feature>
<dbReference type="PANTHER" id="PTHR48462:SF1">
    <property type="entry name" value="PROTEIN, PUTATIVE-RELATED"/>
    <property type="match status" value="1"/>
</dbReference>
<accession>X6LZS6</accession>
<evidence type="ECO:0000256" key="2">
    <source>
        <dbReference type="SAM" id="Coils"/>
    </source>
</evidence>
<dbReference type="Proteomes" id="UP000023152">
    <property type="component" value="Unassembled WGS sequence"/>
</dbReference>
<feature type="non-terminal residue" evidence="6">
    <location>
        <position position="1477"/>
    </location>
</feature>
<evidence type="ECO:0008006" key="8">
    <source>
        <dbReference type="Google" id="ProtNLM"/>
    </source>
</evidence>
<proteinExistence type="predicted"/>
<evidence type="ECO:0000313" key="7">
    <source>
        <dbReference type="Proteomes" id="UP000023152"/>
    </source>
</evidence>
<evidence type="ECO:0000256" key="3">
    <source>
        <dbReference type="SAM" id="MobiDB-lite"/>
    </source>
</evidence>
<dbReference type="InterPro" id="IPR013087">
    <property type="entry name" value="Znf_C2H2_type"/>
</dbReference>
<dbReference type="InterPro" id="IPR043502">
    <property type="entry name" value="DNA/RNA_pol_sf"/>
</dbReference>
<feature type="compositionally biased region" description="Basic and acidic residues" evidence="3">
    <location>
        <begin position="39"/>
        <end position="65"/>
    </location>
</feature>
<keyword evidence="1" id="KW-0862">Zinc</keyword>
<dbReference type="GO" id="GO:0008270">
    <property type="term" value="F:zinc ion binding"/>
    <property type="evidence" value="ECO:0007669"/>
    <property type="project" value="UniProtKB-KW"/>
</dbReference>
<organism evidence="6 7">
    <name type="scientific">Reticulomyxa filosa</name>
    <dbReference type="NCBI Taxonomy" id="46433"/>
    <lineage>
        <taxon>Eukaryota</taxon>
        <taxon>Sar</taxon>
        <taxon>Rhizaria</taxon>
        <taxon>Retaria</taxon>
        <taxon>Foraminifera</taxon>
        <taxon>Monothalamids</taxon>
        <taxon>Reticulomyxidae</taxon>
        <taxon>Reticulomyxa</taxon>
    </lineage>
</organism>
<gene>
    <name evidence="6" type="ORF">RFI_31151</name>
</gene>
<dbReference type="InterPro" id="IPR000477">
    <property type="entry name" value="RT_dom"/>
</dbReference>
<dbReference type="Pfam" id="PF00078">
    <property type="entry name" value="RVT_1"/>
    <property type="match status" value="1"/>
</dbReference>
<feature type="domain" description="Reverse transcriptase" evidence="5">
    <location>
        <begin position="879"/>
        <end position="1128"/>
    </location>
</feature>
<dbReference type="OrthoDB" id="1632545at2759"/>
<dbReference type="EMBL" id="ASPP01027314">
    <property type="protein sequence ID" value="ETO06245.1"/>
    <property type="molecule type" value="Genomic_DNA"/>
</dbReference>
<keyword evidence="7" id="KW-1185">Reference proteome</keyword>
<feature type="region of interest" description="Disordered" evidence="3">
    <location>
        <begin position="432"/>
        <end position="483"/>
    </location>
</feature>
<dbReference type="PANTHER" id="PTHR48462">
    <property type="entry name" value="PROTEIN, PUTATIVE-RELATED"/>
    <property type="match status" value="1"/>
</dbReference>
<evidence type="ECO:0000259" key="4">
    <source>
        <dbReference type="PROSITE" id="PS50157"/>
    </source>
</evidence>
<name>X6LZS6_RETFI</name>
<comment type="caution">
    <text evidence="6">The sequence shown here is derived from an EMBL/GenBank/DDBJ whole genome shotgun (WGS) entry which is preliminary data.</text>
</comment>
<keyword evidence="1" id="KW-0479">Metal-binding</keyword>
<protein>
    <recommendedName>
        <fullName evidence="8">Reverse transcriptase domain-containing protein</fullName>
    </recommendedName>
</protein>
<feature type="non-terminal residue" evidence="6">
    <location>
        <position position="1"/>
    </location>
</feature>
<reference evidence="6 7" key="1">
    <citation type="journal article" date="2013" name="Curr. Biol.">
        <title>The Genome of the Foraminiferan Reticulomyxa filosa.</title>
        <authorList>
            <person name="Glockner G."/>
            <person name="Hulsmann N."/>
            <person name="Schleicher M."/>
            <person name="Noegel A.A."/>
            <person name="Eichinger L."/>
            <person name="Gallinger C."/>
            <person name="Pawlowski J."/>
            <person name="Sierra R."/>
            <person name="Euteneuer U."/>
            <person name="Pillet L."/>
            <person name="Moustafa A."/>
            <person name="Platzer M."/>
            <person name="Groth M."/>
            <person name="Szafranski K."/>
            <person name="Schliwa M."/>
        </authorList>
    </citation>
    <scope>NUCLEOTIDE SEQUENCE [LARGE SCALE GENOMIC DNA]</scope>
</reference>
<keyword evidence="2" id="KW-0175">Coiled coil</keyword>
<dbReference type="PROSITE" id="PS00028">
    <property type="entry name" value="ZINC_FINGER_C2H2_1"/>
    <property type="match status" value="1"/>
</dbReference>
<feature type="coiled-coil region" evidence="2">
    <location>
        <begin position="381"/>
        <end position="408"/>
    </location>
</feature>
<sequence>RSRNAPASNPLEQITKQISVIGGNWTSTASSEAAEMETEIGRGREDIISSSEDRSSNDDHQKPRNQDTNQSFVSPIQPIKIIDLDDEPDVTTTQKYIQNVYPKIIKTENSANKDTISVPESGKTLQADKYPVAKEAIPAKADNIQLHPIPVSNETHTTETNPPAQTLIQLPKPVTPPLEHNAGTGIIALRSVASSCNQIRKTHEIADVPVPPKHHETANQQSTINHPNNEQECKGTWNHNPVNGTQETEKSSTRIKPTTCADKPIQFLAQRDSQDIQINEPTNGKPLQPHQYSNVGGIVPGNVNSIKLFPFLGAIGTQVIAEIPSNPPLTQSPLQPVQLPMQITNRVADEPNLSTTSLNTNQLENKNADVPTPIQYHEPNIQQMESNIQQSEHNIQRMDTNFQQMQSNIQQLKAYETDGLNPNEHNVTRIIDSGVVETNEPNETETKEPNEMETEEPNDNQENHSHNQSDNTQDDNASSDDTLDYNNRIVQHQEDLYGPDDEKEAAVFDTFAKDDIFDIDYDAVPDTKIVESKIDDLQWTDTCPVNECGATFKTVVGLHIHVNKHISRDPDTVIPPAYFSTYKRISCLHCRITIPANYAVQGMHPKCSRAANRQQPQITEIKIDFNGPIEDEQSLQWRFPMPEEIAIYPARIIARIPQAARGHFASIASWVLLDISQNNNKESWAKWMILIRTILWTPNRRGKAHHNQTTKVIMSRIKLWREQNFNQLWKDFLSHSANVYDANKNTAPAEPNTATKNKRCIQYAAIGELSKAFKALAPSPSMIYNDQTISALQKKHPDEPPPSDIIASFARNQDPDLPPLPLHKQITEEELIQYIQKLNRTSSGGIDLFTAQHLIDLMPYQAESNTLVHWAKVAQMVIEGKVCPEAQAIAYGARLIAIPKPDNTPRPIAIGSLFRRSAGAILLQRHSKEISSVLGPNQLGVNAKRGIETFFHGFKAVVKHIQRNKQGVAVKIDFQNAFNSCKRRKLLDLVRKRIPELYEYARGCYAKHVPLFLPSGHTIPSRSGVHQGDPLGGTFFAIILADALKFALATVPNLYHAAYHDDLTIAADDPSIVSRAVSALLATADSHGTKINLDKCEWIADDSTPPPDRLIQIPHNKTFNTSIVGAPIGDDEHTKNEMDTVLRDWDHQFNNLLNLKHAQTKLLLLRNSLNTTKAMYHMRTNFAKSAHNWTNQFDNNVKRCTESILSCPLTNSQWLQCQLPTKKGGLGLNSANTQSSAAFITSALAAEQQLPLIHPHIQSVDWSSQSEVEDAITHYNKNTKPHDNITDWTFAPSQAKLSKKINTRIQHELHEKRSPEQRILAKAISKPFASNYLNALPNKFRRTLLDNRELRALLRFRLGVRQTFKTKCQSNPACAATMDKFGNHAMSCQFGKGRVSRHDGVVACISNLLKRANIPHDKEVRANDISHHRPGDICLKWFDDPFDAKCLDVGITHQHITYPHTQTLIDNDKWSLERYYR</sequence>
<evidence type="ECO:0000256" key="1">
    <source>
        <dbReference type="PROSITE-ProRule" id="PRU00042"/>
    </source>
</evidence>
<dbReference type="PROSITE" id="PS50878">
    <property type="entry name" value="RT_POL"/>
    <property type="match status" value="1"/>
</dbReference>
<evidence type="ECO:0000259" key="5">
    <source>
        <dbReference type="PROSITE" id="PS50878"/>
    </source>
</evidence>
<dbReference type="SUPFAM" id="SSF56672">
    <property type="entry name" value="DNA/RNA polymerases"/>
    <property type="match status" value="1"/>
</dbReference>
<evidence type="ECO:0000313" key="6">
    <source>
        <dbReference type="EMBL" id="ETO06245.1"/>
    </source>
</evidence>
<dbReference type="OMA" id="ITHQHIT"/>
<dbReference type="PROSITE" id="PS50157">
    <property type="entry name" value="ZINC_FINGER_C2H2_2"/>
    <property type="match status" value="1"/>
</dbReference>
<feature type="domain" description="C2H2-type" evidence="4">
    <location>
        <begin position="541"/>
        <end position="570"/>
    </location>
</feature>